<evidence type="ECO:0000313" key="4">
    <source>
        <dbReference type="Proteomes" id="UP000243498"/>
    </source>
</evidence>
<feature type="region of interest" description="Disordered" evidence="1">
    <location>
        <begin position="1"/>
        <end position="60"/>
    </location>
</feature>
<sequence>MAATTSQSPGEPEVPPATARGGRGDADDAGDAGDTGGAQSDNASSTGHVGDKTAGSVTSKRQKVRRHCGRFWLWYLIATIVFLAILLPILFKVIIPAIVQAIVNGQDLPIVSGRLDCVSATEMKLALNTSLNTPLPARLTDLTLSLYNRETKPYSPFTNVTISGQKLKGDTKIVIKEQTAIISNESEIVNWFSRVLEQDKVDLAVRGKPTIYLGALKTDTNLDKTIQIPGLKKFTGLGIEKLQVMLPPDKNGNNIKGTINIPNVGVLVLNFGNITFNILSGDLRIGQITVYDVLLNPGNNTMNFDGQLYLDTLIKNLGPVLASQTEALNRGQIDLNVTGNQTVMNGVHITYVEKLLANQRLTTSLSVITLLSDVLSGLLGGGSGSIIDAVGDIFGNTTFINNIVDHWNTTKAPGGLTNIGSLLRKRNDPREAMMWNMLKLGLKMKLNQR</sequence>
<evidence type="ECO:0000313" key="3">
    <source>
        <dbReference type="EMBL" id="OAA44115.1"/>
    </source>
</evidence>
<organism evidence="3 4">
    <name type="scientific">Metarhizium rileyi (strain RCEF 4871)</name>
    <name type="common">Nomuraea rileyi</name>
    <dbReference type="NCBI Taxonomy" id="1649241"/>
    <lineage>
        <taxon>Eukaryota</taxon>
        <taxon>Fungi</taxon>
        <taxon>Dikarya</taxon>
        <taxon>Ascomycota</taxon>
        <taxon>Pezizomycotina</taxon>
        <taxon>Sordariomycetes</taxon>
        <taxon>Hypocreomycetidae</taxon>
        <taxon>Hypocreales</taxon>
        <taxon>Clavicipitaceae</taxon>
        <taxon>Metarhizium</taxon>
    </lineage>
</organism>
<dbReference type="Pfam" id="PF12505">
    <property type="entry name" value="DUF3712"/>
    <property type="match status" value="1"/>
</dbReference>
<proteinExistence type="predicted"/>
<evidence type="ECO:0008006" key="5">
    <source>
        <dbReference type="Google" id="ProtNLM"/>
    </source>
</evidence>
<gene>
    <name evidence="3" type="ORF">NOR_03843</name>
</gene>
<dbReference type="PANTHER" id="PTHR35895:SF2">
    <property type="match status" value="1"/>
</dbReference>
<dbReference type="GO" id="GO:0000329">
    <property type="term" value="C:fungal-type vacuole membrane"/>
    <property type="evidence" value="ECO:0007669"/>
    <property type="project" value="InterPro"/>
</dbReference>
<keyword evidence="2" id="KW-0812">Transmembrane</keyword>
<dbReference type="OMA" id="HVLGHWD"/>
<dbReference type="PANTHER" id="PTHR35895">
    <property type="entry name" value="CHROMOSOME 16, WHOLE GENOME SHOTGUN SEQUENCE"/>
    <property type="match status" value="1"/>
</dbReference>
<evidence type="ECO:0000256" key="2">
    <source>
        <dbReference type="SAM" id="Phobius"/>
    </source>
</evidence>
<feature type="transmembrane region" description="Helical" evidence="2">
    <location>
        <begin position="71"/>
        <end position="91"/>
    </location>
</feature>
<reference evidence="3 4" key="1">
    <citation type="journal article" date="2016" name="Genome Biol. Evol.">
        <title>Divergent and convergent evolution of fungal pathogenicity.</title>
        <authorList>
            <person name="Shang Y."/>
            <person name="Xiao G."/>
            <person name="Zheng P."/>
            <person name="Cen K."/>
            <person name="Zhan S."/>
            <person name="Wang C."/>
        </authorList>
    </citation>
    <scope>NUCLEOTIDE SEQUENCE [LARGE SCALE GENOMIC DNA]</scope>
    <source>
        <strain evidence="3 4">RCEF 4871</strain>
    </source>
</reference>
<dbReference type="InterPro" id="IPR022185">
    <property type="entry name" value="DUF3712"/>
</dbReference>
<keyword evidence="2" id="KW-1133">Transmembrane helix</keyword>
<dbReference type="AlphaFoldDB" id="A0A162HVW1"/>
<name>A0A162HVW1_METRR</name>
<accession>A0A162HVW1</accession>
<dbReference type="Proteomes" id="UP000243498">
    <property type="component" value="Unassembled WGS sequence"/>
</dbReference>
<dbReference type="EMBL" id="AZHC01000010">
    <property type="protein sequence ID" value="OAA44115.1"/>
    <property type="molecule type" value="Genomic_DNA"/>
</dbReference>
<keyword evidence="4" id="KW-1185">Reference proteome</keyword>
<dbReference type="InterPro" id="IPR046368">
    <property type="entry name" value="Tag1"/>
</dbReference>
<dbReference type="OrthoDB" id="10039566at2759"/>
<comment type="caution">
    <text evidence="3">The sequence shown here is derived from an EMBL/GenBank/DDBJ whole genome shotgun (WGS) entry which is preliminary data.</text>
</comment>
<protein>
    <recommendedName>
        <fullName evidence="5">Pre-rRNA processing protein</fullName>
    </recommendedName>
</protein>
<evidence type="ECO:0000256" key="1">
    <source>
        <dbReference type="SAM" id="MobiDB-lite"/>
    </source>
</evidence>
<keyword evidence="2" id="KW-0472">Membrane</keyword>